<gene>
    <name evidence="1" type="ORF">SAMN06264365_102811</name>
</gene>
<dbReference type="AlphaFoldDB" id="A0A238WQT4"/>
<proteinExistence type="predicted"/>
<sequence length="179" mass="19945">MGQLAERLGQVIAEARSPDGGLWASFRGSDDLQAGFAPGAYRRYSPADLERRLGALAAVLWARYRREYLEVVAAWADSDADPEQNAEDRRFQQALEQLDVAGTSPARWVRVTSRALASWDFRLRPETLRVLPEHEFLAETTGAVTALLADHRAKTILLTDEVYDIGLPRSMREAGAQHP</sequence>
<reference evidence="1 2" key="1">
    <citation type="submission" date="2017-06" db="EMBL/GenBank/DDBJ databases">
        <authorList>
            <person name="Kim H.J."/>
            <person name="Triplett B.A."/>
        </authorList>
    </citation>
    <scope>NUCLEOTIDE SEQUENCE [LARGE SCALE GENOMIC DNA]</scope>
    <source>
        <strain evidence="1 2">DSM 43151</strain>
    </source>
</reference>
<dbReference type="EMBL" id="FZNR01000002">
    <property type="protein sequence ID" value="SNR48902.1"/>
    <property type="molecule type" value="Genomic_DNA"/>
</dbReference>
<evidence type="ECO:0000313" key="1">
    <source>
        <dbReference type="EMBL" id="SNR48902.1"/>
    </source>
</evidence>
<protein>
    <submittedName>
        <fullName evidence="1">Uncharacterized protein</fullName>
    </submittedName>
</protein>
<organism evidence="1 2">
    <name type="scientific">Actinoplanes regularis</name>
    <dbReference type="NCBI Taxonomy" id="52697"/>
    <lineage>
        <taxon>Bacteria</taxon>
        <taxon>Bacillati</taxon>
        <taxon>Actinomycetota</taxon>
        <taxon>Actinomycetes</taxon>
        <taxon>Micromonosporales</taxon>
        <taxon>Micromonosporaceae</taxon>
        <taxon>Actinoplanes</taxon>
    </lineage>
</organism>
<keyword evidence="2" id="KW-1185">Reference proteome</keyword>
<accession>A0A238WQT4</accession>
<dbReference type="Proteomes" id="UP000198415">
    <property type="component" value="Unassembled WGS sequence"/>
</dbReference>
<evidence type="ECO:0000313" key="2">
    <source>
        <dbReference type="Proteomes" id="UP000198415"/>
    </source>
</evidence>
<name>A0A238WQT4_9ACTN</name>